<accession>A0ABY3RZC4</accession>
<dbReference type="PANTHER" id="PTHR30511">
    <property type="entry name" value="ALANINE RACEMASE"/>
    <property type="match status" value="1"/>
</dbReference>
<gene>
    <name evidence="3" type="ORF">K8F61_04775</name>
</gene>
<dbReference type="InterPro" id="IPR000821">
    <property type="entry name" value="Ala_racemase"/>
</dbReference>
<dbReference type="Proteomes" id="UP001199642">
    <property type="component" value="Chromosome"/>
</dbReference>
<reference evidence="3 4" key="1">
    <citation type="submission" date="2023-01" db="EMBL/GenBank/DDBJ databases">
        <title>Characterization of estradiol degrading bacteria Microbacterium sp. MZT7 and reveal degrading genes through genome analysis.</title>
        <authorList>
            <person name="Hao P."/>
            <person name="Gao Y."/>
        </authorList>
    </citation>
    <scope>NUCLEOTIDE SEQUENCE [LARGE SCALE GENOMIC DNA]</scope>
    <source>
        <strain evidence="3 4">MZT7</strain>
    </source>
</reference>
<evidence type="ECO:0000313" key="4">
    <source>
        <dbReference type="Proteomes" id="UP001199642"/>
    </source>
</evidence>
<evidence type="ECO:0000256" key="1">
    <source>
        <dbReference type="ARBA" id="ARBA00001933"/>
    </source>
</evidence>
<proteinExistence type="predicted"/>
<organism evidence="3 4">
    <name type="scientific">Microbacterium resistens</name>
    <dbReference type="NCBI Taxonomy" id="156977"/>
    <lineage>
        <taxon>Bacteria</taxon>
        <taxon>Bacillati</taxon>
        <taxon>Actinomycetota</taxon>
        <taxon>Actinomycetes</taxon>
        <taxon>Micrococcales</taxon>
        <taxon>Microbacteriaceae</taxon>
        <taxon>Microbacterium</taxon>
    </lineage>
</organism>
<dbReference type="SMART" id="SM01005">
    <property type="entry name" value="Ala_racemase_C"/>
    <property type="match status" value="1"/>
</dbReference>
<dbReference type="PANTHER" id="PTHR30511:SF0">
    <property type="entry name" value="ALANINE RACEMASE, CATABOLIC-RELATED"/>
    <property type="match status" value="1"/>
</dbReference>
<evidence type="ECO:0000259" key="2">
    <source>
        <dbReference type="SMART" id="SM01005"/>
    </source>
</evidence>
<comment type="cofactor">
    <cofactor evidence="1">
        <name>pyridoxal 5'-phosphate</name>
        <dbReference type="ChEBI" id="CHEBI:597326"/>
    </cofactor>
</comment>
<dbReference type="Pfam" id="PF00842">
    <property type="entry name" value="Ala_racemase_C"/>
    <property type="match status" value="1"/>
</dbReference>
<sequence length="227" mass="23174">MLRALISRSALALGAARAVEAGGPGIADLRRDAWGHGLLAVAQAVVAAGARGVLVDSDAEAGALRLEGITASVDVEPDLDPHLLYGLPLPDGTLPGEPVMRLTGRVLSTKEIAAGAGVSYGYRYRAPRDSRLALVTGGYAQGVVRSLGGHAHAAIGDAVFPIVGRIAMDVCVLDIGDAEVPDDAEVTYFGGRGPLAGALATWASHTGLSIPELVAVAGQRSDRAWEA</sequence>
<dbReference type="InterPro" id="IPR011079">
    <property type="entry name" value="Ala_racemase_C"/>
</dbReference>
<protein>
    <recommendedName>
        <fullName evidence="2">Alanine racemase C-terminal domain-containing protein</fullName>
    </recommendedName>
</protein>
<feature type="domain" description="Alanine racemase C-terminal" evidence="2">
    <location>
        <begin position="99"/>
        <end position="226"/>
    </location>
</feature>
<evidence type="ECO:0000313" key="3">
    <source>
        <dbReference type="EMBL" id="UGS28459.1"/>
    </source>
</evidence>
<dbReference type="EMBL" id="CP082781">
    <property type="protein sequence ID" value="UGS28459.1"/>
    <property type="molecule type" value="Genomic_DNA"/>
</dbReference>
<name>A0ABY3RZC4_9MICO</name>
<keyword evidence="4" id="KW-1185">Reference proteome</keyword>